<dbReference type="InterPro" id="IPR045115">
    <property type="entry name" value="BOL2"/>
</dbReference>
<dbReference type="AlphaFoldDB" id="A0A8C6AMT3"/>
<evidence type="ECO:0000313" key="2">
    <source>
        <dbReference type="Ensembl" id="ENSMMNP00015002799.1"/>
    </source>
</evidence>
<dbReference type="Proteomes" id="UP000694561">
    <property type="component" value="Unplaced"/>
</dbReference>
<sequence length="137" mass="16056">NIVVDRILRWSPRFLGHSVHALYGFVVECAKSRSSVAEVRAGLHSPHPRLSRWNSALSTSRRSCSGTWRWSTWKWRTQLPRCMSSFRVLVVSAKFKAKPLLQRYWLVNTCLAEELLHIHAFEQKTLTPQQWAREQQK</sequence>
<dbReference type="GO" id="GO:0005634">
    <property type="term" value="C:nucleus"/>
    <property type="evidence" value="ECO:0007669"/>
    <property type="project" value="TreeGrafter"/>
</dbReference>
<dbReference type="PANTHER" id="PTHR12735:SF27">
    <property type="entry name" value="BOLA-LIKE PROTEIN 2"/>
    <property type="match status" value="1"/>
</dbReference>
<dbReference type="Pfam" id="PF01722">
    <property type="entry name" value="BolA"/>
    <property type="match status" value="1"/>
</dbReference>
<evidence type="ECO:0000313" key="3">
    <source>
        <dbReference type="Proteomes" id="UP000694561"/>
    </source>
</evidence>
<reference evidence="2" key="1">
    <citation type="submission" date="2025-08" db="UniProtKB">
        <authorList>
            <consortium name="Ensembl"/>
        </authorList>
    </citation>
    <scope>IDENTIFICATION</scope>
</reference>
<dbReference type="InterPro" id="IPR002634">
    <property type="entry name" value="BolA"/>
</dbReference>
<dbReference type="PANTHER" id="PTHR12735">
    <property type="entry name" value="BOLA-LIKE PROTEIN-RELATED"/>
    <property type="match status" value="1"/>
</dbReference>
<dbReference type="SUPFAM" id="SSF82657">
    <property type="entry name" value="BolA-like"/>
    <property type="match status" value="1"/>
</dbReference>
<dbReference type="InterPro" id="IPR036065">
    <property type="entry name" value="BolA-like_sf"/>
</dbReference>
<name>A0A8C6AMT3_MONMO</name>
<organism evidence="2 3">
    <name type="scientific">Monodon monoceros</name>
    <name type="common">Narwhal</name>
    <name type="synonym">Ceratodon monodon</name>
    <dbReference type="NCBI Taxonomy" id="40151"/>
    <lineage>
        <taxon>Eukaryota</taxon>
        <taxon>Metazoa</taxon>
        <taxon>Chordata</taxon>
        <taxon>Craniata</taxon>
        <taxon>Vertebrata</taxon>
        <taxon>Euteleostomi</taxon>
        <taxon>Mammalia</taxon>
        <taxon>Eutheria</taxon>
        <taxon>Laurasiatheria</taxon>
        <taxon>Artiodactyla</taxon>
        <taxon>Whippomorpha</taxon>
        <taxon>Cetacea</taxon>
        <taxon>Odontoceti</taxon>
        <taxon>Monodontidae</taxon>
        <taxon>Monodon</taxon>
    </lineage>
</organism>
<dbReference type="GO" id="GO:0051604">
    <property type="term" value="P:protein maturation"/>
    <property type="evidence" value="ECO:0007669"/>
    <property type="project" value="InterPro"/>
</dbReference>
<comment type="similarity">
    <text evidence="1">Belongs to the BolA/IbaG family.</text>
</comment>
<reference evidence="2" key="2">
    <citation type="submission" date="2025-09" db="UniProtKB">
        <authorList>
            <consortium name="Ensembl"/>
        </authorList>
    </citation>
    <scope>IDENTIFICATION</scope>
</reference>
<protein>
    <submittedName>
        <fullName evidence="2">Uncharacterized protein</fullName>
    </submittedName>
</protein>
<dbReference type="GO" id="GO:0051537">
    <property type="term" value="F:2 iron, 2 sulfur cluster binding"/>
    <property type="evidence" value="ECO:0007669"/>
    <property type="project" value="InterPro"/>
</dbReference>
<accession>A0A8C6AMT3</accession>
<dbReference type="GO" id="GO:0006879">
    <property type="term" value="P:intracellular iron ion homeostasis"/>
    <property type="evidence" value="ECO:0007669"/>
    <property type="project" value="InterPro"/>
</dbReference>
<dbReference type="GO" id="GO:0005829">
    <property type="term" value="C:cytosol"/>
    <property type="evidence" value="ECO:0007669"/>
    <property type="project" value="TreeGrafter"/>
</dbReference>
<evidence type="ECO:0000256" key="1">
    <source>
        <dbReference type="RuleBase" id="RU003860"/>
    </source>
</evidence>
<dbReference type="Gene3D" id="3.30.300.90">
    <property type="entry name" value="BolA-like"/>
    <property type="match status" value="1"/>
</dbReference>
<keyword evidence="3" id="KW-1185">Reference proteome</keyword>
<proteinExistence type="inferred from homology"/>
<dbReference type="Ensembl" id="ENSMMNT00015003081.1">
    <property type="protein sequence ID" value="ENSMMNP00015002799.1"/>
    <property type="gene ID" value="ENSMMNG00015002139.1"/>
</dbReference>
<dbReference type="GeneTree" id="ENSGT00940000168043"/>